<dbReference type="EMBL" id="AP014648">
    <property type="protein sequence ID" value="BAQ18648.1"/>
    <property type="molecule type" value="Genomic_DNA"/>
</dbReference>
<evidence type="ECO:0000256" key="3">
    <source>
        <dbReference type="ARBA" id="ARBA00010763"/>
    </source>
</evidence>
<evidence type="ECO:0000256" key="5">
    <source>
        <dbReference type="ARBA" id="ARBA00047317"/>
    </source>
</evidence>
<dbReference type="GO" id="GO:0046872">
    <property type="term" value="F:metal ion binding"/>
    <property type="evidence" value="ECO:0007669"/>
    <property type="project" value="UniProtKB-UniRule"/>
</dbReference>
<sequence>MTQAKLIDDCFVLDKDRLPHHEAIEILKSRVRPVTGTESVSVAEANGRFLAEAVVSPRAIPGHDNAAVDGYAFASREYDPKAGTDFDIVGEAMAGHPFQGSVPQGAAVRIFTGAVIPAGLDTVAMQEDVQVSARESSRRAHVPAGLKAGANRRLAGEDTKAGEMLLAPGRRLRPQDVASAAATGLGALLCHAPLKVAVFSTGDEVLRPGDPFVDGAVYDANAPMLQGLISASGAQAVDMGVLPDTPEAVTSALAKASRDFHVIVLSGGASQGQEDHVVRSIDALGKRHLWQIAIKPGRPMSFGQICDCVVLGLPGNPVAVFVCYLIYVRPFVTRLAGGAWPEPVRFPVPAAFSQRKKPGRREFWRAMLARENGKLVATKFPRDGSGLISSLRESDGLIELGEDVESVGNGDLVDFIPFAEFDLGQRQTGLECLKAKGDS</sequence>
<keyword evidence="9" id="KW-1185">Reference proteome</keyword>
<dbReference type="InterPro" id="IPR005111">
    <property type="entry name" value="MoeA_C_domain_IV"/>
</dbReference>
<keyword evidence="6" id="KW-0500">Molybdenum</keyword>
<dbReference type="Pfam" id="PF00994">
    <property type="entry name" value="MoCF_biosynth"/>
    <property type="match status" value="1"/>
</dbReference>
<comment type="cofactor">
    <cofactor evidence="6">
        <name>Mg(2+)</name>
        <dbReference type="ChEBI" id="CHEBI:18420"/>
    </cofactor>
</comment>
<dbReference type="Proteomes" id="UP000031643">
    <property type="component" value="Chromosome"/>
</dbReference>
<dbReference type="Pfam" id="PF03454">
    <property type="entry name" value="MoeA_C"/>
    <property type="match status" value="1"/>
</dbReference>
<dbReference type="HOGENOM" id="CLU_010186_7_0_5"/>
<dbReference type="RefSeq" id="WP_045368903.1">
    <property type="nucleotide sequence ID" value="NZ_AP014648.1"/>
</dbReference>
<dbReference type="SUPFAM" id="SSF53218">
    <property type="entry name" value="Molybdenum cofactor biosynthesis proteins"/>
    <property type="match status" value="1"/>
</dbReference>
<evidence type="ECO:0000313" key="8">
    <source>
        <dbReference type="EMBL" id="BAQ18648.1"/>
    </source>
</evidence>
<dbReference type="Gene3D" id="3.90.105.10">
    <property type="entry name" value="Molybdopterin biosynthesis moea protein, domain 2"/>
    <property type="match status" value="1"/>
</dbReference>
<dbReference type="GO" id="GO:0061599">
    <property type="term" value="F:molybdopterin molybdotransferase activity"/>
    <property type="evidence" value="ECO:0007669"/>
    <property type="project" value="UniProtKB-UniRule"/>
</dbReference>
<dbReference type="UniPathway" id="UPA00344"/>
<dbReference type="InterPro" id="IPR005110">
    <property type="entry name" value="MoeA_linker/N"/>
</dbReference>
<keyword evidence="6" id="KW-0460">Magnesium</keyword>
<dbReference type="InterPro" id="IPR036425">
    <property type="entry name" value="MoaB/Mog-like_dom_sf"/>
</dbReference>
<dbReference type="InterPro" id="IPR036135">
    <property type="entry name" value="MoeA_linker/N_sf"/>
</dbReference>
<feature type="domain" description="MoaB/Mog" evidence="7">
    <location>
        <begin position="197"/>
        <end position="334"/>
    </location>
</feature>
<dbReference type="Pfam" id="PF03453">
    <property type="entry name" value="MoeA_N"/>
    <property type="match status" value="1"/>
</dbReference>
<dbReference type="STRING" id="1384459.GL4_3217"/>
<keyword evidence="4 6" id="KW-0501">Molybdenum cofactor biosynthesis</keyword>
<gene>
    <name evidence="8" type="ORF">GL4_3217</name>
</gene>
<comment type="pathway">
    <text evidence="2 6">Cofactor biosynthesis; molybdopterin biosynthesis.</text>
</comment>
<dbReference type="InterPro" id="IPR001453">
    <property type="entry name" value="MoaB/Mog_dom"/>
</dbReference>
<reference evidence="8 9" key="1">
    <citation type="submission" date="2014-09" db="EMBL/GenBank/DDBJ databases">
        <title>Genome sequencing of Methyloceanibacter caenitepidi Gela4.</title>
        <authorList>
            <person name="Takeuchi M."/>
            <person name="Susumu S."/>
            <person name="Kamagata Y."/>
            <person name="Oshima K."/>
            <person name="Hattori M."/>
            <person name="Iwasaki W."/>
        </authorList>
    </citation>
    <scope>NUCLEOTIDE SEQUENCE [LARGE SCALE GENOMIC DNA]</scope>
    <source>
        <strain evidence="8 9">Gela4</strain>
    </source>
</reference>
<evidence type="ECO:0000256" key="1">
    <source>
        <dbReference type="ARBA" id="ARBA00002901"/>
    </source>
</evidence>
<dbReference type="Gene3D" id="2.170.190.11">
    <property type="entry name" value="Molybdopterin biosynthesis moea protein, domain 3"/>
    <property type="match status" value="1"/>
</dbReference>
<evidence type="ECO:0000259" key="7">
    <source>
        <dbReference type="SMART" id="SM00852"/>
    </source>
</evidence>
<evidence type="ECO:0000256" key="2">
    <source>
        <dbReference type="ARBA" id="ARBA00005046"/>
    </source>
</evidence>
<dbReference type="InterPro" id="IPR038987">
    <property type="entry name" value="MoeA-like"/>
</dbReference>
<protein>
    <recommendedName>
        <fullName evidence="6">Molybdopterin molybdenumtransferase</fullName>
        <ecNumber evidence="6">2.10.1.1</ecNumber>
    </recommendedName>
</protein>
<name>A0A0A8K6S2_9HYPH</name>
<dbReference type="Gene3D" id="2.40.340.10">
    <property type="entry name" value="MoeA, C-terminal, domain IV"/>
    <property type="match status" value="1"/>
</dbReference>
<accession>A0A0A8K6S2</accession>
<evidence type="ECO:0000313" key="9">
    <source>
        <dbReference type="Proteomes" id="UP000031643"/>
    </source>
</evidence>
<dbReference type="AlphaFoldDB" id="A0A0A8K6S2"/>
<comment type="catalytic activity">
    <reaction evidence="5">
        <text>adenylyl-molybdopterin + molybdate = Mo-molybdopterin + AMP + H(+)</text>
        <dbReference type="Rhea" id="RHEA:35047"/>
        <dbReference type="ChEBI" id="CHEBI:15378"/>
        <dbReference type="ChEBI" id="CHEBI:36264"/>
        <dbReference type="ChEBI" id="CHEBI:62727"/>
        <dbReference type="ChEBI" id="CHEBI:71302"/>
        <dbReference type="ChEBI" id="CHEBI:456215"/>
        <dbReference type="EC" id="2.10.1.1"/>
    </reaction>
</comment>
<dbReference type="SUPFAM" id="SSF63882">
    <property type="entry name" value="MoeA N-terminal region -like"/>
    <property type="match status" value="1"/>
</dbReference>
<keyword evidence="6" id="KW-0808">Transferase</keyword>
<organism evidence="8 9">
    <name type="scientific">Methyloceanibacter caenitepidi</name>
    <dbReference type="NCBI Taxonomy" id="1384459"/>
    <lineage>
        <taxon>Bacteria</taxon>
        <taxon>Pseudomonadati</taxon>
        <taxon>Pseudomonadota</taxon>
        <taxon>Alphaproteobacteria</taxon>
        <taxon>Hyphomicrobiales</taxon>
        <taxon>Hyphomicrobiaceae</taxon>
        <taxon>Methyloceanibacter</taxon>
    </lineage>
</organism>
<dbReference type="CDD" id="cd00887">
    <property type="entry name" value="MoeA"/>
    <property type="match status" value="1"/>
</dbReference>
<dbReference type="InterPro" id="IPR036688">
    <property type="entry name" value="MoeA_C_domain_IV_sf"/>
</dbReference>
<proteinExistence type="inferred from homology"/>
<evidence type="ECO:0000256" key="4">
    <source>
        <dbReference type="ARBA" id="ARBA00023150"/>
    </source>
</evidence>
<dbReference type="PROSITE" id="PS01079">
    <property type="entry name" value="MOCF_BIOSYNTHESIS_2"/>
    <property type="match status" value="1"/>
</dbReference>
<dbReference type="EC" id="2.10.1.1" evidence="6"/>
<dbReference type="PANTHER" id="PTHR10192:SF5">
    <property type="entry name" value="GEPHYRIN"/>
    <property type="match status" value="1"/>
</dbReference>
<comment type="function">
    <text evidence="1 6">Catalyzes the insertion of molybdate into adenylated molybdopterin with the concomitant release of AMP.</text>
</comment>
<dbReference type="NCBIfam" id="TIGR00177">
    <property type="entry name" value="molyb_syn"/>
    <property type="match status" value="1"/>
</dbReference>
<evidence type="ECO:0000256" key="6">
    <source>
        <dbReference type="RuleBase" id="RU365090"/>
    </source>
</evidence>
<dbReference type="PANTHER" id="PTHR10192">
    <property type="entry name" value="MOLYBDOPTERIN BIOSYNTHESIS PROTEIN"/>
    <property type="match status" value="1"/>
</dbReference>
<dbReference type="OrthoDB" id="9804758at2"/>
<dbReference type="GO" id="GO:0005829">
    <property type="term" value="C:cytosol"/>
    <property type="evidence" value="ECO:0007669"/>
    <property type="project" value="TreeGrafter"/>
</dbReference>
<dbReference type="KEGG" id="mcg:GL4_3217"/>
<dbReference type="GO" id="GO:0006777">
    <property type="term" value="P:Mo-molybdopterin cofactor biosynthetic process"/>
    <property type="evidence" value="ECO:0007669"/>
    <property type="project" value="UniProtKB-UniRule"/>
</dbReference>
<dbReference type="Gene3D" id="3.40.980.10">
    <property type="entry name" value="MoaB/Mog-like domain"/>
    <property type="match status" value="1"/>
</dbReference>
<dbReference type="InterPro" id="IPR008284">
    <property type="entry name" value="MoCF_biosynth_CS"/>
</dbReference>
<dbReference type="SUPFAM" id="SSF63867">
    <property type="entry name" value="MoeA C-terminal domain-like"/>
    <property type="match status" value="1"/>
</dbReference>
<comment type="similarity">
    <text evidence="3 6">Belongs to the MoeA family.</text>
</comment>
<keyword evidence="6" id="KW-0479">Metal-binding</keyword>
<dbReference type="SMART" id="SM00852">
    <property type="entry name" value="MoCF_biosynth"/>
    <property type="match status" value="1"/>
</dbReference>